<feature type="region of interest" description="Disordered" evidence="1">
    <location>
        <begin position="109"/>
        <end position="138"/>
    </location>
</feature>
<dbReference type="AlphaFoldDB" id="A0AAD9HL50"/>
<evidence type="ECO:0000313" key="3">
    <source>
        <dbReference type="Proteomes" id="UP001232148"/>
    </source>
</evidence>
<evidence type="ECO:0000256" key="1">
    <source>
        <dbReference type="SAM" id="MobiDB-lite"/>
    </source>
</evidence>
<feature type="region of interest" description="Disordered" evidence="1">
    <location>
        <begin position="41"/>
        <end position="94"/>
    </location>
</feature>
<protein>
    <submittedName>
        <fullName evidence="2">Uncharacterized protein</fullName>
    </submittedName>
</protein>
<reference evidence="2" key="1">
    <citation type="submission" date="2021-06" db="EMBL/GenBank/DDBJ databases">
        <title>Comparative genomics, transcriptomics and evolutionary studies reveal genomic signatures of adaptation to plant cell wall in hemibiotrophic fungi.</title>
        <authorList>
            <consortium name="DOE Joint Genome Institute"/>
            <person name="Baroncelli R."/>
            <person name="Diaz J.F."/>
            <person name="Benocci T."/>
            <person name="Peng M."/>
            <person name="Battaglia E."/>
            <person name="Haridas S."/>
            <person name="Andreopoulos W."/>
            <person name="Labutti K."/>
            <person name="Pangilinan J."/>
            <person name="Floch G.L."/>
            <person name="Makela M.R."/>
            <person name="Henrissat B."/>
            <person name="Grigoriev I.V."/>
            <person name="Crouch J.A."/>
            <person name="De Vries R.P."/>
            <person name="Sukno S.A."/>
            <person name="Thon M.R."/>
        </authorList>
    </citation>
    <scope>NUCLEOTIDE SEQUENCE</scope>
    <source>
        <strain evidence="2">MAFF235873</strain>
    </source>
</reference>
<proteinExistence type="predicted"/>
<name>A0AAD9HL50_9PEZI</name>
<comment type="caution">
    <text evidence="2">The sequence shown here is derived from an EMBL/GenBank/DDBJ whole genome shotgun (WGS) entry which is preliminary data.</text>
</comment>
<evidence type="ECO:0000313" key="2">
    <source>
        <dbReference type="EMBL" id="KAK2030933.1"/>
    </source>
</evidence>
<sequence length="138" mass="15012">MRPKRRPLLGAPPLGLCATALTGDSSFPTLIRYFATFLNTNKGPGQGKPNHRISVQSPPRRCDTYTTLTNLAHGEAAPQGPPRAPRQSSSKHGFAVNCRCRTRLDCSRKARERLTKPRGGVPTQPTPMEPVESIQGTP</sequence>
<dbReference type="EMBL" id="MU842845">
    <property type="protein sequence ID" value="KAK2030933.1"/>
    <property type="molecule type" value="Genomic_DNA"/>
</dbReference>
<gene>
    <name evidence="2" type="ORF">LX32DRAFT_726872</name>
</gene>
<organism evidence="2 3">
    <name type="scientific">Colletotrichum zoysiae</name>
    <dbReference type="NCBI Taxonomy" id="1216348"/>
    <lineage>
        <taxon>Eukaryota</taxon>
        <taxon>Fungi</taxon>
        <taxon>Dikarya</taxon>
        <taxon>Ascomycota</taxon>
        <taxon>Pezizomycotina</taxon>
        <taxon>Sordariomycetes</taxon>
        <taxon>Hypocreomycetidae</taxon>
        <taxon>Glomerellales</taxon>
        <taxon>Glomerellaceae</taxon>
        <taxon>Colletotrichum</taxon>
        <taxon>Colletotrichum graminicola species complex</taxon>
    </lineage>
</organism>
<accession>A0AAD9HL50</accession>
<keyword evidence="3" id="KW-1185">Reference proteome</keyword>
<dbReference type="Proteomes" id="UP001232148">
    <property type="component" value="Unassembled WGS sequence"/>
</dbReference>